<dbReference type="Proteomes" id="UP000016922">
    <property type="component" value="Unassembled WGS sequence"/>
</dbReference>
<dbReference type="GO" id="GO:0045490">
    <property type="term" value="P:pectin catabolic process"/>
    <property type="evidence" value="ECO:0007669"/>
    <property type="project" value="UniProtKB-UniRule"/>
</dbReference>
<dbReference type="GO" id="GO:0042545">
    <property type="term" value="P:cell wall modification"/>
    <property type="evidence" value="ECO:0007669"/>
    <property type="project" value="UniProtKB-UniRule"/>
</dbReference>
<dbReference type="SUPFAM" id="SSF51126">
    <property type="entry name" value="Pectin lyase-like"/>
    <property type="match status" value="1"/>
</dbReference>
<evidence type="ECO:0000256" key="3">
    <source>
        <dbReference type="ARBA" id="ARBA00008891"/>
    </source>
</evidence>
<dbReference type="GO" id="GO:0016829">
    <property type="term" value="F:lyase activity"/>
    <property type="evidence" value="ECO:0007669"/>
    <property type="project" value="UniProtKB-KW"/>
</dbReference>
<dbReference type="InterPro" id="IPR000070">
    <property type="entry name" value="Pectinesterase_cat"/>
</dbReference>
<feature type="active site" evidence="10">
    <location>
        <position position="259"/>
    </location>
</feature>
<comment type="subcellular location">
    <subcellularLocation>
        <location evidence="1 11">Secreted</location>
    </subcellularLocation>
</comment>
<dbReference type="InterPro" id="IPR011050">
    <property type="entry name" value="Pectin_lyase_fold/virulence"/>
</dbReference>
<comment type="pathway">
    <text evidence="2 11">Glycan metabolism; pectin degradation; 2-dehydro-3-deoxy-D-gluconate from pectin: step 1/5.</text>
</comment>
<keyword evidence="8 11" id="KW-0063">Aspartyl esterase</keyword>
<dbReference type="GeneID" id="19471875"/>
<feature type="signal peptide" evidence="11">
    <location>
        <begin position="1"/>
        <end position="16"/>
    </location>
</feature>
<evidence type="ECO:0000313" key="13">
    <source>
        <dbReference type="EMBL" id="EPE30112.1"/>
    </source>
</evidence>
<keyword evidence="6 11" id="KW-0732">Signal</keyword>
<dbReference type="Gene3D" id="2.160.20.10">
    <property type="entry name" value="Single-stranded right-handed beta-helix, Pectin lyase-like"/>
    <property type="match status" value="1"/>
</dbReference>
<organism evidence="13 14">
    <name type="scientific">Glarea lozoyensis (strain ATCC 20868 / MF5171)</name>
    <dbReference type="NCBI Taxonomy" id="1116229"/>
    <lineage>
        <taxon>Eukaryota</taxon>
        <taxon>Fungi</taxon>
        <taxon>Dikarya</taxon>
        <taxon>Ascomycota</taxon>
        <taxon>Pezizomycotina</taxon>
        <taxon>Leotiomycetes</taxon>
        <taxon>Helotiales</taxon>
        <taxon>Helotiaceae</taxon>
        <taxon>Glarea</taxon>
    </lineage>
</organism>
<dbReference type="InterPro" id="IPR033131">
    <property type="entry name" value="Pectinesterase_Asp_AS"/>
</dbReference>
<comment type="catalytic activity">
    <reaction evidence="9 11">
        <text>[(1-&gt;4)-alpha-D-galacturonosyl methyl ester](n) + n H2O = [(1-&gt;4)-alpha-D-galacturonosyl](n) + n methanol + n H(+)</text>
        <dbReference type="Rhea" id="RHEA:22380"/>
        <dbReference type="Rhea" id="RHEA-COMP:14570"/>
        <dbReference type="Rhea" id="RHEA-COMP:14573"/>
        <dbReference type="ChEBI" id="CHEBI:15377"/>
        <dbReference type="ChEBI" id="CHEBI:15378"/>
        <dbReference type="ChEBI" id="CHEBI:17790"/>
        <dbReference type="ChEBI" id="CHEBI:140522"/>
        <dbReference type="ChEBI" id="CHEBI:140523"/>
        <dbReference type="EC" id="3.1.1.11"/>
    </reaction>
</comment>
<dbReference type="EC" id="3.1.1.11" evidence="4 11"/>
<evidence type="ECO:0000256" key="11">
    <source>
        <dbReference type="RuleBase" id="RU000589"/>
    </source>
</evidence>
<dbReference type="KEGG" id="glz:GLAREA_12835"/>
<keyword evidence="13" id="KW-0456">Lyase</keyword>
<evidence type="ECO:0000256" key="1">
    <source>
        <dbReference type="ARBA" id="ARBA00004613"/>
    </source>
</evidence>
<dbReference type="RefSeq" id="XP_008082789.1">
    <property type="nucleotide sequence ID" value="XM_008084598.1"/>
</dbReference>
<feature type="domain" description="Pectinesterase catalytic" evidence="12">
    <location>
        <begin position="110"/>
        <end position="372"/>
    </location>
</feature>
<keyword evidence="14" id="KW-1185">Reference proteome</keyword>
<dbReference type="AlphaFoldDB" id="S3CUM3"/>
<dbReference type="eggNOG" id="ENOG502QSQ4">
    <property type="taxonomic scope" value="Eukaryota"/>
</dbReference>
<dbReference type="PROSITE" id="PS00503">
    <property type="entry name" value="PECTINESTERASE_2"/>
    <property type="match status" value="1"/>
</dbReference>
<comment type="function">
    <text evidence="11">Involved in maceration and soft-rotting of plant tissue.</text>
</comment>
<evidence type="ECO:0000256" key="2">
    <source>
        <dbReference type="ARBA" id="ARBA00005184"/>
    </source>
</evidence>
<dbReference type="EMBL" id="KE145365">
    <property type="protein sequence ID" value="EPE30112.1"/>
    <property type="molecule type" value="Genomic_DNA"/>
</dbReference>
<dbReference type="FunFam" id="2.160.20.10:FF:000014">
    <property type="entry name" value="Pectinesterase"/>
    <property type="match status" value="1"/>
</dbReference>
<name>S3CUM3_GLAL2</name>
<evidence type="ECO:0000256" key="4">
    <source>
        <dbReference type="ARBA" id="ARBA00013229"/>
    </source>
</evidence>
<reference evidence="13 14" key="1">
    <citation type="journal article" date="2013" name="BMC Genomics">
        <title>Genomics-driven discovery of the pneumocandin biosynthetic gene cluster in the fungus Glarea lozoyensis.</title>
        <authorList>
            <person name="Chen L."/>
            <person name="Yue Q."/>
            <person name="Zhang X."/>
            <person name="Xiang M."/>
            <person name="Wang C."/>
            <person name="Li S."/>
            <person name="Che Y."/>
            <person name="Ortiz-Lopez F.J."/>
            <person name="Bills G.F."/>
            <person name="Liu X."/>
            <person name="An Z."/>
        </authorList>
    </citation>
    <scope>NUCLEOTIDE SEQUENCE [LARGE SCALE GENOMIC DNA]</scope>
    <source>
        <strain evidence="14">ATCC 20868 / MF5171</strain>
    </source>
</reference>
<accession>S3CUM3</accession>
<dbReference type="GO" id="GO:0005576">
    <property type="term" value="C:extracellular region"/>
    <property type="evidence" value="ECO:0007669"/>
    <property type="project" value="UniProtKB-SubCell"/>
</dbReference>
<proteinExistence type="inferred from homology"/>
<dbReference type="OrthoDB" id="1546079at2759"/>
<keyword evidence="7 11" id="KW-0378">Hydrolase</keyword>
<dbReference type="PANTHER" id="PTHR31321">
    <property type="entry name" value="ACYL-COA THIOESTER HYDROLASE YBHC-RELATED"/>
    <property type="match status" value="1"/>
</dbReference>
<evidence type="ECO:0000256" key="6">
    <source>
        <dbReference type="ARBA" id="ARBA00022729"/>
    </source>
</evidence>
<dbReference type="InterPro" id="IPR012334">
    <property type="entry name" value="Pectin_lyas_fold"/>
</dbReference>
<comment type="similarity">
    <text evidence="3">Belongs to the pectinesterase family.</text>
</comment>
<keyword evidence="5 11" id="KW-0964">Secreted</keyword>
<sequence>MRLLISVAVFLGVVSASPGLGERAACNSDNCLRAMLARPTPASEFCTTYTVAITSVALPTWASACSNLPSRISSACTCINTAAPTPGPYARVTPPSGAIIVDNSKPYSYGSYPSFQAAVLALSFTTTTPQTIFIYPGTYTEQVYIPLLKSNLTIQGWTTDARSYHANTATITFNLSRLNATNNDLTATVRNWNPNTKFYNLNIKNTFGHVNTNGQNLALSAQVTNQGYYGVQLWGYQDTVLANRGNQLYAKSLIVGAIDFIFGQYSTAWFEQVDIRTIAEGWVTASGRLDAATNAWFVINNSTVAGIDSSIPAGSNALGRPWKAFARVVFQYTYLTDVIAKEGWKPWSTVPGSENTVNSTLAEYNNTGPGSVSGGSGPRAAFGLQLDAPITPETVLGDNWKGEWYVDADYL</sequence>
<dbReference type="PANTHER" id="PTHR31321:SF127">
    <property type="entry name" value="PECTINESTERASE"/>
    <property type="match status" value="1"/>
</dbReference>
<dbReference type="HOGENOM" id="CLU_012243_1_0_1"/>
<evidence type="ECO:0000256" key="9">
    <source>
        <dbReference type="ARBA" id="ARBA00047928"/>
    </source>
</evidence>
<evidence type="ECO:0000256" key="10">
    <source>
        <dbReference type="PROSITE-ProRule" id="PRU10040"/>
    </source>
</evidence>
<evidence type="ECO:0000256" key="5">
    <source>
        <dbReference type="ARBA" id="ARBA00022525"/>
    </source>
</evidence>
<feature type="chain" id="PRO_5005146327" description="Pectinesterase" evidence="11">
    <location>
        <begin position="17"/>
        <end position="411"/>
    </location>
</feature>
<evidence type="ECO:0000313" key="14">
    <source>
        <dbReference type="Proteomes" id="UP000016922"/>
    </source>
</evidence>
<evidence type="ECO:0000256" key="8">
    <source>
        <dbReference type="ARBA" id="ARBA00023085"/>
    </source>
</evidence>
<dbReference type="OMA" id="NEGRQIY"/>
<keyword evidence="11" id="KW-0961">Cell wall biogenesis/degradation</keyword>
<evidence type="ECO:0000256" key="7">
    <source>
        <dbReference type="ARBA" id="ARBA00022801"/>
    </source>
</evidence>
<protein>
    <recommendedName>
        <fullName evidence="4 11">Pectinesterase</fullName>
        <ecNumber evidence="4 11">3.1.1.11</ecNumber>
    </recommendedName>
</protein>
<evidence type="ECO:0000259" key="12">
    <source>
        <dbReference type="Pfam" id="PF01095"/>
    </source>
</evidence>
<dbReference type="GO" id="GO:0030599">
    <property type="term" value="F:pectinesterase activity"/>
    <property type="evidence" value="ECO:0007669"/>
    <property type="project" value="UniProtKB-UniRule"/>
</dbReference>
<dbReference type="UniPathway" id="UPA00545">
    <property type="reaction ID" value="UER00823"/>
</dbReference>
<gene>
    <name evidence="13" type="ORF">GLAREA_12835</name>
</gene>
<dbReference type="STRING" id="1116229.S3CUM3"/>
<dbReference type="Pfam" id="PF01095">
    <property type="entry name" value="Pectinesterase"/>
    <property type="match status" value="1"/>
</dbReference>